<dbReference type="Gene3D" id="3.30.160.100">
    <property type="entry name" value="Ribosome hibernation promotion factor-like"/>
    <property type="match status" value="1"/>
</dbReference>
<dbReference type="OrthoDB" id="121633at2"/>
<evidence type="ECO:0008006" key="4">
    <source>
        <dbReference type="Google" id="ProtNLM"/>
    </source>
</evidence>
<reference evidence="2 3" key="1">
    <citation type="submission" date="2019-02" db="EMBL/GenBank/DDBJ databases">
        <title>Deep-cultivation of Planctomycetes and their phenomic and genomic characterization uncovers novel biology.</title>
        <authorList>
            <person name="Wiegand S."/>
            <person name="Jogler M."/>
            <person name="Boedeker C."/>
            <person name="Pinto D."/>
            <person name="Vollmers J."/>
            <person name="Rivas-Marin E."/>
            <person name="Kohn T."/>
            <person name="Peeters S.H."/>
            <person name="Heuer A."/>
            <person name="Rast P."/>
            <person name="Oberbeckmann S."/>
            <person name="Bunk B."/>
            <person name="Jeske O."/>
            <person name="Meyerdierks A."/>
            <person name="Storesund J.E."/>
            <person name="Kallscheuer N."/>
            <person name="Luecker S."/>
            <person name="Lage O.M."/>
            <person name="Pohl T."/>
            <person name="Merkel B.J."/>
            <person name="Hornburger P."/>
            <person name="Mueller R.-W."/>
            <person name="Bruemmer F."/>
            <person name="Labrenz M."/>
            <person name="Spormann A.M."/>
            <person name="Op den Camp H."/>
            <person name="Overmann J."/>
            <person name="Amann R."/>
            <person name="Jetten M.S.M."/>
            <person name="Mascher T."/>
            <person name="Medema M.H."/>
            <person name="Devos D.P."/>
            <person name="Kaster A.-K."/>
            <person name="Ovreas L."/>
            <person name="Rohde M."/>
            <person name="Galperin M.Y."/>
            <person name="Jogler C."/>
        </authorList>
    </citation>
    <scope>NUCLEOTIDE SEQUENCE [LARGE SCALE GENOMIC DNA]</scope>
    <source>
        <strain evidence="2 3">HG66A1</strain>
    </source>
</reference>
<keyword evidence="3" id="KW-1185">Reference proteome</keyword>
<name>A0A517PLB9_9PLAN</name>
<accession>A0A517PLB9</accession>
<dbReference type="RefSeq" id="WP_145182638.1">
    <property type="nucleotide sequence ID" value="NZ_CP036266.1"/>
</dbReference>
<evidence type="ECO:0000313" key="3">
    <source>
        <dbReference type="Proteomes" id="UP000320421"/>
    </source>
</evidence>
<dbReference type="AlphaFoldDB" id="A0A517PLB9"/>
<evidence type="ECO:0000256" key="1">
    <source>
        <dbReference type="SAM" id="MobiDB-lite"/>
    </source>
</evidence>
<gene>
    <name evidence="2" type="ORF">HG66A1_19580</name>
</gene>
<dbReference type="Proteomes" id="UP000320421">
    <property type="component" value="Chromosome"/>
</dbReference>
<organism evidence="2 3">
    <name type="scientific">Gimesia chilikensis</name>
    <dbReference type="NCBI Taxonomy" id="2605989"/>
    <lineage>
        <taxon>Bacteria</taxon>
        <taxon>Pseudomonadati</taxon>
        <taxon>Planctomycetota</taxon>
        <taxon>Planctomycetia</taxon>
        <taxon>Planctomycetales</taxon>
        <taxon>Planctomycetaceae</taxon>
        <taxon>Gimesia</taxon>
    </lineage>
</organism>
<protein>
    <recommendedName>
        <fullName evidence="4">HPF/RaiA family ribosome-associated protein</fullName>
    </recommendedName>
</protein>
<sequence length="122" mass="14073">MRNYDFECVATQINCGPGTREYIEREWDKAVNRVENWIKTVRICITDINGPKGGINQRCRIVMQTRLGAPIVVQETRERLSSAINVAIRRSVHTLKRKISKKRDLKKQPVHIETQQDAEGLS</sequence>
<evidence type="ECO:0000313" key="2">
    <source>
        <dbReference type="EMBL" id="QDT20173.1"/>
    </source>
</evidence>
<dbReference type="EMBL" id="CP036266">
    <property type="protein sequence ID" value="QDT20173.1"/>
    <property type="molecule type" value="Genomic_DNA"/>
</dbReference>
<feature type="compositionally biased region" description="Polar residues" evidence="1">
    <location>
        <begin position="113"/>
        <end position="122"/>
    </location>
</feature>
<feature type="region of interest" description="Disordered" evidence="1">
    <location>
        <begin position="99"/>
        <end position="122"/>
    </location>
</feature>
<dbReference type="SUPFAM" id="SSF69754">
    <property type="entry name" value="Ribosome binding protein Y (YfiA homologue)"/>
    <property type="match status" value="1"/>
</dbReference>
<feature type="compositionally biased region" description="Basic residues" evidence="1">
    <location>
        <begin position="99"/>
        <end position="109"/>
    </location>
</feature>
<dbReference type="InterPro" id="IPR036567">
    <property type="entry name" value="RHF-like"/>
</dbReference>
<proteinExistence type="predicted"/>